<sequence length="117" mass="13205">MYETWQGTCRWDNECRRAENAQTLKWGTLMLGRRIPGQEKSDPDEPTYVDAAPPDRISPRFQLSPSAGINYLQCPDQRFPIDPPGSTSHPVEPELTSRITSGWCCVDPRNQLLGITS</sequence>
<comment type="caution">
    <text evidence="2">The sequence shown here is derived from an EMBL/GenBank/DDBJ whole genome shotgun (WGS) entry which is preliminary data.</text>
</comment>
<evidence type="ECO:0000313" key="3">
    <source>
        <dbReference type="Proteomes" id="UP000004221"/>
    </source>
</evidence>
<name>I4EJQ1_9BACT</name>
<proteinExistence type="predicted"/>
<reference evidence="2 3" key="1">
    <citation type="journal article" date="2012" name="ISME J.">
        <title>Nitrification expanded: discovery, physiology and genomics of a nitrite-oxidizing bacterium from the phylum Chloroflexi.</title>
        <authorList>
            <person name="Sorokin D.Y."/>
            <person name="Lucker S."/>
            <person name="Vejmelkova D."/>
            <person name="Kostrikina N.A."/>
            <person name="Kleerebezem R."/>
            <person name="Rijpstra W.I."/>
            <person name="Damste J.S."/>
            <person name="Le Paslier D."/>
            <person name="Muyzer G."/>
            <person name="Wagner M."/>
            <person name="van Loosdrecht M.C."/>
            <person name="Daims H."/>
        </authorList>
    </citation>
    <scope>NUCLEOTIDE SEQUENCE [LARGE SCALE GENOMIC DNA]</scope>
    <source>
        <strain evidence="3">none</strain>
    </source>
</reference>
<protein>
    <submittedName>
        <fullName evidence="2">Uncharacterized protein</fullName>
    </submittedName>
</protein>
<feature type="region of interest" description="Disordered" evidence="1">
    <location>
        <begin position="34"/>
        <end position="62"/>
    </location>
</feature>
<evidence type="ECO:0000313" key="2">
    <source>
        <dbReference type="EMBL" id="CCF84913.1"/>
    </source>
</evidence>
<dbReference type="Proteomes" id="UP000004221">
    <property type="component" value="Unassembled WGS sequence"/>
</dbReference>
<dbReference type="EMBL" id="CAGS01000356">
    <property type="protein sequence ID" value="CCF84913.1"/>
    <property type="molecule type" value="Genomic_DNA"/>
</dbReference>
<keyword evidence="3" id="KW-1185">Reference proteome</keyword>
<evidence type="ECO:0000256" key="1">
    <source>
        <dbReference type="SAM" id="MobiDB-lite"/>
    </source>
</evidence>
<organism evidence="2 3">
    <name type="scientific">Nitrolancea hollandica Lb</name>
    <dbReference type="NCBI Taxonomy" id="1129897"/>
    <lineage>
        <taxon>Bacteria</taxon>
        <taxon>Pseudomonadati</taxon>
        <taxon>Thermomicrobiota</taxon>
        <taxon>Thermomicrobia</taxon>
        <taxon>Sphaerobacterales</taxon>
        <taxon>Sphaerobacterineae</taxon>
        <taxon>Sphaerobacteraceae</taxon>
        <taxon>Nitrolancea</taxon>
    </lineage>
</organism>
<accession>I4EJQ1</accession>
<dbReference type="AlphaFoldDB" id="I4EJQ1"/>
<gene>
    <name evidence="2" type="ORF">NITHO_4190003</name>
</gene>